<keyword evidence="6" id="KW-1185">Reference proteome</keyword>
<dbReference type="OrthoDB" id="9769991at2"/>
<feature type="domain" description="Glycosyl hydrolase 94 catalytic" evidence="4">
    <location>
        <begin position="390"/>
        <end position="684"/>
    </location>
</feature>
<proteinExistence type="predicted"/>
<protein>
    <recommendedName>
        <fullName evidence="4">Glycosyl hydrolase 94 catalytic domain-containing protein</fullName>
    </recommendedName>
</protein>
<dbReference type="Proteomes" id="UP000198806">
    <property type="component" value="Unassembled WGS sequence"/>
</dbReference>
<dbReference type="Gene3D" id="1.50.10.10">
    <property type="match status" value="1"/>
</dbReference>
<dbReference type="PANTHER" id="PTHR37469">
    <property type="entry name" value="CELLOBIONIC ACID PHOSPHORYLASE-RELATED"/>
    <property type="match status" value="1"/>
</dbReference>
<evidence type="ECO:0000313" key="5">
    <source>
        <dbReference type="EMBL" id="SFO63355.1"/>
    </source>
</evidence>
<evidence type="ECO:0000313" key="6">
    <source>
        <dbReference type="Proteomes" id="UP000198806"/>
    </source>
</evidence>
<name>A0A1I5IS23_9FIRM</name>
<dbReference type="InterPro" id="IPR033432">
    <property type="entry name" value="GH94_catalytic"/>
</dbReference>
<dbReference type="Pfam" id="PF17167">
    <property type="entry name" value="Glyco_hydro_94"/>
    <property type="match status" value="2"/>
</dbReference>
<dbReference type="EMBL" id="FOWD01000051">
    <property type="protein sequence ID" value="SFO63355.1"/>
    <property type="molecule type" value="Genomic_DNA"/>
</dbReference>
<keyword evidence="2" id="KW-0808">Transferase</keyword>
<gene>
    <name evidence="5" type="ORF">SAMN04489757_15117</name>
</gene>
<dbReference type="RefSeq" id="WP_091688841.1">
    <property type="nucleotide sequence ID" value="NZ_BAABFM010000041.1"/>
</dbReference>
<feature type="compositionally biased region" description="Polar residues" evidence="3">
    <location>
        <begin position="690"/>
        <end position="707"/>
    </location>
</feature>
<dbReference type="InterPro" id="IPR012341">
    <property type="entry name" value="6hp_glycosidase-like_sf"/>
</dbReference>
<evidence type="ECO:0000256" key="3">
    <source>
        <dbReference type="SAM" id="MobiDB-lite"/>
    </source>
</evidence>
<dbReference type="PANTHER" id="PTHR37469:SF2">
    <property type="entry name" value="CELLOBIONIC ACID PHOSPHORYLASE"/>
    <property type="match status" value="1"/>
</dbReference>
<evidence type="ECO:0000259" key="4">
    <source>
        <dbReference type="Pfam" id="PF17167"/>
    </source>
</evidence>
<keyword evidence="1" id="KW-0328">Glycosyltransferase</keyword>
<feature type="domain" description="Glycosyl hydrolase 94 catalytic" evidence="4">
    <location>
        <begin position="736"/>
        <end position="836"/>
    </location>
</feature>
<dbReference type="SUPFAM" id="SSF48208">
    <property type="entry name" value="Six-hairpin glycosidases"/>
    <property type="match status" value="1"/>
</dbReference>
<dbReference type="InterPro" id="IPR052047">
    <property type="entry name" value="GH94_Enzymes"/>
</dbReference>
<feature type="region of interest" description="Disordered" evidence="3">
    <location>
        <begin position="686"/>
        <end position="732"/>
    </location>
</feature>
<organism evidence="5 6">
    <name type="scientific">Anaerocolumna aminovalerica</name>
    <dbReference type="NCBI Taxonomy" id="1527"/>
    <lineage>
        <taxon>Bacteria</taxon>
        <taxon>Bacillati</taxon>
        <taxon>Bacillota</taxon>
        <taxon>Clostridia</taxon>
        <taxon>Lachnospirales</taxon>
        <taxon>Lachnospiraceae</taxon>
        <taxon>Anaerocolumna</taxon>
    </lineage>
</organism>
<accession>A0A1I5IS23</accession>
<dbReference type="InterPro" id="IPR008928">
    <property type="entry name" value="6-hairpin_glycosidase_sf"/>
</dbReference>
<evidence type="ECO:0000256" key="2">
    <source>
        <dbReference type="ARBA" id="ARBA00022679"/>
    </source>
</evidence>
<reference evidence="5 6" key="1">
    <citation type="submission" date="2016-10" db="EMBL/GenBank/DDBJ databases">
        <authorList>
            <person name="de Groot N.N."/>
        </authorList>
    </citation>
    <scope>NUCLEOTIDE SEQUENCE [LARGE SCALE GENOMIC DNA]</scope>
    <source>
        <strain evidence="5 6">DSM 1283</strain>
    </source>
</reference>
<dbReference type="GO" id="GO:0016757">
    <property type="term" value="F:glycosyltransferase activity"/>
    <property type="evidence" value="ECO:0007669"/>
    <property type="project" value="UniProtKB-KW"/>
</dbReference>
<sequence>MKDYRNQIESYSKEYRQVITQEHIGEHTKNKLPGNTYFLRDGSILCIPRMDGDNRFPYGENGFNFWAYGSGYMHANEGLFSPFLRAKEGQEPGIGFFAGLKENADYNVLSLLAVPMLDESKFRSIDRYTVFTKTCAYYITEADNMRFSIRVFVDKANHMYFSILTENLSKEARELYLSAYLNPFLCNSVYETSENRWFRKGEYIKEGRDLLGRFIFSINEDLSRTLSVTNYGVVNQSFTFEGETCLLKVEATTSRYEYVGGSYSGLYSSKPLKQGCFQNEKHTTAFNDTAIAGEMLHFKVAPLSSFRVDLELSYLIHSHNTEDYKGLIRKLQPEHIDTMVNENKAKEEGDKKLLNAAFGKGIGKDYNESLFTCFFDYLKKQVEFCSLIKGYVQLSEGSLIGIRDVFQALEGMLFFKPEQAKNKILEALSFIDPSGRCPRQYALPVNENAMPVMDLRQFIDQGVWVINTIINYIKFTGDFSILEETCGYYEIVDDKRRTVKKSEINDSVLSHMLRIMGYLMHNQDMVTGCIKALFGDWNDALDGLGVSMDGKEEFGNGVSVMATLQFYQNLKEMIELLSLLSYDKSLIEEYEKVMDTIEKGLKEHAVIKNKEGELRIVHGWGDKKSYYVGSFCDPDNVSRHGLTSNAFWVISGMYDKNRKMKETILNAFAALDSRFGLKTFEPYFLPGTPGETQGKSLGETQGKSLGKTQEKALGKTQEKSLGKTQEKSLGKTQGKSLGFGRIYKLPPGTAENGAAYIHASAFGIMALFMMGEAKEAWEQLMKILPFTHEKVSCSPYVMPNSYGDNVELHIDGESMQDWQTGSSNVVFKIILRFVFGFQPEYEGFFIQPANWIPFKSYQVDMIYQGKPLHISYENKGGGKRSFLVNGKPGTTMFDENMNIEKLWVDKGNLEDHINIFIVD</sequence>
<evidence type="ECO:0000256" key="1">
    <source>
        <dbReference type="ARBA" id="ARBA00022676"/>
    </source>
</evidence>
<dbReference type="AlphaFoldDB" id="A0A1I5IS23"/>
<dbReference type="STRING" id="1527.SAMN04489757_15117"/>
<feature type="compositionally biased region" description="Basic and acidic residues" evidence="3">
    <location>
        <begin position="708"/>
        <end position="729"/>
    </location>
</feature>
<dbReference type="GO" id="GO:0005975">
    <property type="term" value="P:carbohydrate metabolic process"/>
    <property type="evidence" value="ECO:0007669"/>
    <property type="project" value="InterPro"/>
</dbReference>